<dbReference type="PROSITE" id="PS50157">
    <property type="entry name" value="ZINC_FINGER_C2H2_2"/>
    <property type="match status" value="2"/>
</dbReference>
<protein>
    <recommendedName>
        <fullName evidence="2">C2H2-type domain-containing protein</fullName>
    </recommendedName>
</protein>
<dbReference type="Gene3D" id="3.30.160.60">
    <property type="entry name" value="Classic Zinc Finger"/>
    <property type="match status" value="1"/>
</dbReference>
<dbReference type="InterPro" id="IPR013087">
    <property type="entry name" value="Znf_C2H2_type"/>
</dbReference>
<dbReference type="PROSITE" id="PS00028">
    <property type="entry name" value="ZINC_FINGER_C2H2_1"/>
    <property type="match status" value="3"/>
</dbReference>
<dbReference type="SMART" id="SM00355">
    <property type="entry name" value="ZnF_C2H2"/>
    <property type="match status" value="4"/>
</dbReference>
<dbReference type="Proteomes" id="UP001162131">
    <property type="component" value="Unassembled WGS sequence"/>
</dbReference>
<dbReference type="Pfam" id="PF00096">
    <property type="entry name" value="zf-C2H2"/>
    <property type="match status" value="1"/>
</dbReference>
<keyword evidence="1" id="KW-0863">Zinc-finger</keyword>
<evidence type="ECO:0000256" key="1">
    <source>
        <dbReference type="PROSITE-ProRule" id="PRU00042"/>
    </source>
</evidence>
<feature type="domain" description="C2H2-type" evidence="2">
    <location>
        <begin position="37"/>
        <end position="59"/>
    </location>
</feature>
<proteinExistence type="predicted"/>
<organism evidence="3 4">
    <name type="scientific">Blepharisma stoltei</name>
    <dbReference type="NCBI Taxonomy" id="1481888"/>
    <lineage>
        <taxon>Eukaryota</taxon>
        <taxon>Sar</taxon>
        <taxon>Alveolata</taxon>
        <taxon>Ciliophora</taxon>
        <taxon>Postciliodesmatophora</taxon>
        <taxon>Heterotrichea</taxon>
        <taxon>Heterotrichida</taxon>
        <taxon>Blepharismidae</taxon>
        <taxon>Blepharisma</taxon>
    </lineage>
</organism>
<gene>
    <name evidence="3" type="ORF">BSTOLATCC_MIC1103</name>
</gene>
<dbReference type="EMBL" id="CAJZBQ010000002">
    <property type="protein sequence ID" value="CAG9310249.1"/>
    <property type="molecule type" value="Genomic_DNA"/>
</dbReference>
<keyword evidence="1" id="KW-0479">Metal-binding</keyword>
<reference evidence="3" key="1">
    <citation type="submission" date="2021-09" db="EMBL/GenBank/DDBJ databases">
        <authorList>
            <consortium name="AG Swart"/>
            <person name="Singh M."/>
            <person name="Singh A."/>
            <person name="Seah K."/>
            <person name="Emmerich C."/>
        </authorList>
    </citation>
    <scope>NUCLEOTIDE SEQUENCE</scope>
    <source>
        <strain evidence="3">ATCC30299</strain>
    </source>
</reference>
<comment type="caution">
    <text evidence="3">The sequence shown here is derived from an EMBL/GenBank/DDBJ whole genome shotgun (WGS) entry which is preliminary data.</text>
</comment>
<keyword evidence="1" id="KW-0862">Zinc</keyword>
<feature type="domain" description="C2H2-type" evidence="2">
    <location>
        <begin position="10"/>
        <end position="37"/>
    </location>
</feature>
<sequence length="135" mass="15989">MMNLEGNFQFLCPICEMPYPSQADVMTHMKFHGGQEYLCVVCDRYFEGKHELSHHLRIHPACFYCKTKVFDHNEYAKHTLEHHLDLIMQDGRVCFDTNYTGKKKTRCRICARVFPHRLYALLHARFAHMLAARLI</sequence>
<dbReference type="AlphaFoldDB" id="A0AAU9I563"/>
<dbReference type="SUPFAM" id="SSF57667">
    <property type="entry name" value="beta-beta-alpha zinc fingers"/>
    <property type="match status" value="1"/>
</dbReference>
<name>A0AAU9I563_9CILI</name>
<evidence type="ECO:0000313" key="3">
    <source>
        <dbReference type="EMBL" id="CAG9310249.1"/>
    </source>
</evidence>
<keyword evidence="4" id="KW-1185">Reference proteome</keyword>
<dbReference type="InterPro" id="IPR036236">
    <property type="entry name" value="Znf_C2H2_sf"/>
</dbReference>
<accession>A0AAU9I563</accession>
<evidence type="ECO:0000259" key="2">
    <source>
        <dbReference type="PROSITE" id="PS50157"/>
    </source>
</evidence>
<dbReference type="GO" id="GO:0008270">
    <property type="term" value="F:zinc ion binding"/>
    <property type="evidence" value="ECO:0007669"/>
    <property type="project" value="UniProtKB-KW"/>
</dbReference>
<evidence type="ECO:0000313" key="4">
    <source>
        <dbReference type="Proteomes" id="UP001162131"/>
    </source>
</evidence>